<dbReference type="PROSITE" id="PS00972">
    <property type="entry name" value="USP_1"/>
    <property type="match status" value="1"/>
</dbReference>
<dbReference type="GO" id="GO:0005829">
    <property type="term" value="C:cytosol"/>
    <property type="evidence" value="ECO:0007669"/>
    <property type="project" value="TreeGrafter"/>
</dbReference>
<dbReference type="GO" id="GO:0016579">
    <property type="term" value="P:protein deubiquitination"/>
    <property type="evidence" value="ECO:0007669"/>
    <property type="project" value="InterPro"/>
</dbReference>
<dbReference type="InterPro" id="IPR028889">
    <property type="entry name" value="USP"/>
</dbReference>
<dbReference type="InterPro" id="IPR050164">
    <property type="entry name" value="Peptidase_C19"/>
</dbReference>
<feature type="non-terminal residue" evidence="11">
    <location>
        <position position="522"/>
    </location>
</feature>
<evidence type="ECO:0000256" key="7">
    <source>
        <dbReference type="ARBA" id="ARBA00022807"/>
    </source>
</evidence>
<dbReference type="PANTHER" id="PTHR24006">
    <property type="entry name" value="UBIQUITIN CARBOXYL-TERMINAL HYDROLASE"/>
    <property type="match status" value="1"/>
</dbReference>
<evidence type="ECO:0000256" key="4">
    <source>
        <dbReference type="ARBA" id="ARBA00022670"/>
    </source>
</evidence>
<keyword evidence="7 8" id="KW-0788">Thiol protease</keyword>
<dbReference type="Pfam" id="PF18694">
    <property type="entry name" value="TDP-43_N"/>
    <property type="match status" value="1"/>
</dbReference>
<keyword evidence="5 8" id="KW-0833">Ubl conjugation pathway</keyword>
<dbReference type="SUPFAM" id="SSF54001">
    <property type="entry name" value="Cysteine proteinases"/>
    <property type="match status" value="1"/>
</dbReference>
<keyword evidence="6 8" id="KW-0378">Hydrolase</keyword>
<keyword evidence="4 8" id="KW-0645">Protease</keyword>
<comment type="catalytic activity">
    <reaction evidence="1 8">
        <text>Thiol-dependent hydrolysis of ester, thioester, amide, peptide and isopeptide bonds formed by the C-terminal Gly of ubiquitin (a 76-residue protein attached to proteins as an intracellular targeting signal).</text>
        <dbReference type="EC" id="3.4.19.12"/>
    </reaction>
</comment>
<dbReference type="Gene3D" id="3.90.70.10">
    <property type="entry name" value="Cysteine proteinases"/>
    <property type="match status" value="1"/>
</dbReference>
<sequence>MNTIISSEDLERIFVNNEKFADRFRSVAFALEEDGTLLLSTIQSVFNKSESLNFRDPISGKIFPCDFSESRFHPPENGWSSEVIYVSINRKRKRDTCMENVPEPNVSRHLPQPKKTFFPRESVQVGWNNIGRKWSPGCGFVNTYNTCYLNSALQALFHIPALSNWLIADKDNCNQDGQICIICAMSQTLISSQRQQHSMIPSLIINRLQTICPHFITGRQEDAQEFIQYLVEQMEKAYLNRSKAIVNLKELDHYSKETTPLSQILGGYICSTVTCLACKHESITFQYFKDLQLDITRASTLDEALTGYFSRENLEKCGYECESCKRKVSATKRFSLERAPVVLCIQLKRFNVMGGKLDKQIQISQNMDLQKHLAKSCDPTQSCYYRLVSLVTHLGGSASGGHYTAIGLTPYGNYYEFDDSCVYQISTESDLCTNAYLLFYELLTKQKNKATHQGSSYEEVPCEIFEISDNEEVPCEISDDGSDHCNKNAADNPSSTTSAPIWQSEKFLELRNFSRDLNNSWV</sequence>
<comment type="subcellular location">
    <subcellularLocation>
        <location evidence="2">Nucleus</location>
        <location evidence="2">Nucleolus</location>
    </subcellularLocation>
</comment>
<dbReference type="GO" id="GO:0005730">
    <property type="term" value="C:nucleolus"/>
    <property type="evidence" value="ECO:0007669"/>
    <property type="project" value="UniProtKB-SubCell"/>
</dbReference>
<dbReference type="PROSITE" id="PS50235">
    <property type="entry name" value="USP_3"/>
    <property type="match status" value="1"/>
</dbReference>
<evidence type="ECO:0000313" key="12">
    <source>
        <dbReference type="Proteomes" id="UP000183832"/>
    </source>
</evidence>
<dbReference type="EC" id="3.4.19.12" evidence="8"/>
<accession>A0A1J1HNI3</accession>
<keyword evidence="12" id="KW-1185">Reference proteome</keyword>
<dbReference type="STRING" id="568069.A0A1J1HNI3"/>
<evidence type="ECO:0000256" key="8">
    <source>
        <dbReference type="RuleBase" id="RU366025"/>
    </source>
</evidence>
<name>A0A1J1HNI3_9DIPT</name>
<evidence type="ECO:0000259" key="10">
    <source>
        <dbReference type="PROSITE" id="PS50235"/>
    </source>
</evidence>
<dbReference type="Proteomes" id="UP000183832">
    <property type="component" value="Unassembled WGS sequence"/>
</dbReference>
<reference evidence="11 12" key="1">
    <citation type="submission" date="2015-04" db="EMBL/GenBank/DDBJ databases">
        <authorList>
            <person name="Syromyatnikov M.Y."/>
            <person name="Popov V.N."/>
        </authorList>
    </citation>
    <scope>NUCLEOTIDE SEQUENCE [LARGE SCALE GENOMIC DNA]</scope>
</reference>
<dbReference type="AlphaFoldDB" id="A0A1J1HNI3"/>
<dbReference type="InterPro" id="IPR038765">
    <property type="entry name" value="Papain-like_cys_pep_sf"/>
</dbReference>
<dbReference type="InterPro" id="IPR041105">
    <property type="entry name" value="TDP-43_N"/>
</dbReference>
<dbReference type="EMBL" id="CVRI01000013">
    <property type="protein sequence ID" value="CRK89613.1"/>
    <property type="molecule type" value="Genomic_DNA"/>
</dbReference>
<dbReference type="GO" id="GO:0006508">
    <property type="term" value="P:proteolysis"/>
    <property type="evidence" value="ECO:0007669"/>
    <property type="project" value="UniProtKB-KW"/>
</dbReference>
<dbReference type="Pfam" id="PF00443">
    <property type="entry name" value="UCH"/>
    <property type="match status" value="1"/>
</dbReference>
<feature type="compositionally biased region" description="Polar residues" evidence="9">
    <location>
        <begin position="489"/>
        <end position="498"/>
    </location>
</feature>
<evidence type="ECO:0000256" key="1">
    <source>
        <dbReference type="ARBA" id="ARBA00000707"/>
    </source>
</evidence>
<dbReference type="GO" id="GO:0004843">
    <property type="term" value="F:cysteine-type deubiquitinase activity"/>
    <property type="evidence" value="ECO:0007669"/>
    <property type="project" value="UniProtKB-UniRule"/>
</dbReference>
<evidence type="ECO:0000313" key="11">
    <source>
        <dbReference type="EMBL" id="CRK89613.1"/>
    </source>
</evidence>
<evidence type="ECO:0000256" key="9">
    <source>
        <dbReference type="SAM" id="MobiDB-lite"/>
    </source>
</evidence>
<comment type="similarity">
    <text evidence="3 8">Belongs to the peptidase C19 family.</text>
</comment>
<dbReference type="CDD" id="cd19609">
    <property type="entry name" value="NTD_TDP-43"/>
    <property type="match status" value="1"/>
</dbReference>
<dbReference type="PANTHER" id="PTHR24006:SF758">
    <property type="entry name" value="UBIQUITIN CARBOXYL-TERMINAL HYDROLASE 36"/>
    <property type="match status" value="1"/>
</dbReference>
<evidence type="ECO:0000256" key="5">
    <source>
        <dbReference type="ARBA" id="ARBA00022786"/>
    </source>
</evidence>
<dbReference type="InterPro" id="IPR018200">
    <property type="entry name" value="USP_CS"/>
</dbReference>
<dbReference type="GO" id="GO:0042981">
    <property type="term" value="P:regulation of apoptotic process"/>
    <property type="evidence" value="ECO:0007669"/>
    <property type="project" value="TreeGrafter"/>
</dbReference>
<evidence type="ECO:0000256" key="2">
    <source>
        <dbReference type="ARBA" id="ARBA00004604"/>
    </source>
</evidence>
<feature type="region of interest" description="Disordered" evidence="9">
    <location>
        <begin position="478"/>
        <end position="498"/>
    </location>
</feature>
<evidence type="ECO:0000256" key="3">
    <source>
        <dbReference type="ARBA" id="ARBA00009085"/>
    </source>
</evidence>
<evidence type="ECO:0000256" key="6">
    <source>
        <dbReference type="ARBA" id="ARBA00022801"/>
    </source>
</evidence>
<gene>
    <name evidence="11" type="ORF">CLUMA_CG003278</name>
</gene>
<dbReference type="InterPro" id="IPR001394">
    <property type="entry name" value="Peptidase_C19_UCH"/>
</dbReference>
<proteinExistence type="inferred from homology"/>
<protein>
    <recommendedName>
        <fullName evidence="8">Ubiquitin carboxyl-terminal hydrolase</fullName>
        <ecNumber evidence="8">3.4.19.12</ecNumber>
    </recommendedName>
</protein>
<dbReference type="OrthoDB" id="420187at2759"/>
<organism evidence="11 12">
    <name type="scientific">Clunio marinus</name>
    <dbReference type="NCBI Taxonomy" id="568069"/>
    <lineage>
        <taxon>Eukaryota</taxon>
        <taxon>Metazoa</taxon>
        <taxon>Ecdysozoa</taxon>
        <taxon>Arthropoda</taxon>
        <taxon>Hexapoda</taxon>
        <taxon>Insecta</taxon>
        <taxon>Pterygota</taxon>
        <taxon>Neoptera</taxon>
        <taxon>Endopterygota</taxon>
        <taxon>Diptera</taxon>
        <taxon>Nematocera</taxon>
        <taxon>Chironomoidea</taxon>
        <taxon>Chironomidae</taxon>
        <taxon>Clunio</taxon>
    </lineage>
</organism>
<dbReference type="PROSITE" id="PS00973">
    <property type="entry name" value="USP_2"/>
    <property type="match status" value="1"/>
</dbReference>
<feature type="domain" description="USP" evidence="10">
    <location>
        <begin position="138"/>
        <end position="443"/>
    </location>
</feature>